<proteinExistence type="predicted"/>
<dbReference type="Pfam" id="PF00578">
    <property type="entry name" value="AhpC-TSA"/>
    <property type="match status" value="1"/>
</dbReference>
<accession>A0A512RPI1</accession>
<reference evidence="2 3" key="1">
    <citation type="submission" date="2019-07" db="EMBL/GenBank/DDBJ databases">
        <title>Whole genome shotgun sequence of Chitinophaga cymbidii NBRC 109752.</title>
        <authorList>
            <person name="Hosoyama A."/>
            <person name="Uohara A."/>
            <person name="Ohji S."/>
            <person name="Ichikawa N."/>
        </authorList>
    </citation>
    <scope>NUCLEOTIDE SEQUENCE [LARGE SCALE GENOMIC DNA]</scope>
    <source>
        <strain evidence="2 3">NBRC 109752</strain>
    </source>
</reference>
<feature type="domain" description="Thioredoxin" evidence="1">
    <location>
        <begin position="185"/>
        <end position="334"/>
    </location>
</feature>
<dbReference type="PANTHER" id="PTHR42852:SF13">
    <property type="entry name" value="PROTEIN DIPZ"/>
    <property type="match status" value="1"/>
</dbReference>
<dbReference type="InterPro" id="IPR013766">
    <property type="entry name" value="Thioredoxin_domain"/>
</dbReference>
<protein>
    <recommendedName>
        <fullName evidence="1">Thioredoxin domain-containing protein</fullName>
    </recommendedName>
</protein>
<dbReference type="PANTHER" id="PTHR42852">
    <property type="entry name" value="THIOL:DISULFIDE INTERCHANGE PROTEIN DSBE"/>
    <property type="match status" value="1"/>
</dbReference>
<dbReference type="InterPro" id="IPR000866">
    <property type="entry name" value="AhpC/TSA"/>
</dbReference>
<keyword evidence="3" id="KW-1185">Reference proteome</keyword>
<evidence type="ECO:0000313" key="3">
    <source>
        <dbReference type="Proteomes" id="UP000321436"/>
    </source>
</evidence>
<dbReference type="InterPro" id="IPR036249">
    <property type="entry name" value="Thioredoxin-like_sf"/>
</dbReference>
<name>A0A512RPI1_9BACT</name>
<dbReference type="InterPro" id="IPR050553">
    <property type="entry name" value="Thioredoxin_ResA/DsbE_sf"/>
</dbReference>
<dbReference type="GO" id="GO:0016209">
    <property type="term" value="F:antioxidant activity"/>
    <property type="evidence" value="ECO:0007669"/>
    <property type="project" value="InterPro"/>
</dbReference>
<organism evidence="2 3">
    <name type="scientific">Chitinophaga cymbidii</name>
    <dbReference type="NCBI Taxonomy" id="1096750"/>
    <lineage>
        <taxon>Bacteria</taxon>
        <taxon>Pseudomonadati</taxon>
        <taxon>Bacteroidota</taxon>
        <taxon>Chitinophagia</taxon>
        <taxon>Chitinophagales</taxon>
        <taxon>Chitinophagaceae</taxon>
        <taxon>Chitinophaga</taxon>
    </lineage>
</organism>
<dbReference type="Gene3D" id="3.40.30.10">
    <property type="entry name" value="Glutaredoxin"/>
    <property type="match status" value="1"/>
</dbReference>
<dbReference type="AlphaFoldDB" id="A0A512RPI1"/>
<comment type="caution">
    <text evidence="2">The sequence shown here is derived from an EMBL/GenBank/DDBJ whole genome shotgun (WGS) entry which is preliminary data.</text>
</comment>
<dbReference type="EMBL" id="BKAU01000005">
    <property type="protein sequence ID" value="GEP97605.1"/>
    <property type="molecule type" value="Genomic_DNA"/>
</dbReference>
<dbReference type="GO" id="GO:0016491">
    <property type="term" value="F:oxidoreductase activity"/>
    <property type="evidence" value="ECO:0007669"/>
    <property type="project" value="InterPro"/>
</dbReference>
<evidence type="ECO:0000313" key="2">
    <source>
        <dbReference type="EMBL" id="GEP97605.1"/>
    </source>
</evidence>
<gene>
    <name evidence="2" type="ORF">CCY01nite_38650</name>
</gene>
<dbReference type="PROSITE" id="PS51352">
    <property type="entry name" value="THIOREDOXIN_2"/>
    <property type="match status" value="1"/>
</dbReference>
<dbReference type="SUPFAM" id="SSF52833">
    <property type="entry name" value="Thioredoxin-like"/>
    <property type="match status" value="1"/>
</dbReference>
<dbReference type="Proteomes" id="UP000321436">
    <property type="component" value="Unassembled WGS sequence"/>
</dbReference>
<sequence>MQGRDTLTFSQNLLALADHKFEKGGLVLQAYAPTIEKNFLKLLELNFYLRSYSIFYSVWKRDGRADKDKLDPVRVMNTLVYDKRLDVEQKIWEVSDKYIEYRVFLLMGYFELTSKGTAIRTNPYRKAFDFIQTTYDGMLKDRMGSYLLIKSIQRDPGILPILPIAAETMTDSLAKQTLMSAYHAVRPGKKALNFDLEDENGKTHRLDDYKGKNLVIKFWFTGCTGCAQIKNSMSVIQQKFKDDKSIVFLNVNMSTQKTHWIEGLKSGKYTSSGEVNLYTGGLGIRHPLVKYYQFASAPQLLLINRRGIVYSANPPIPFTEQKTVELINMIKEMR</sequence>
<evidence type="ECO:0000259" key="1">
    <source>
        <dbReference type="PROSITE" id="PS51352"/>
    </source>
</evidence>